<reference evidence="2 3" key="1">
    <citation type="submission" date="2023-08" db="EMBL/GenBank/DDBJ databases">
        <title>A Necator americanus chromosomal reference genome.</title>
        <authorList>
            <person name="Ilik V."/>
            <person name="Petrzelkova K.J."/>
            <person name="Pardy F."/>
            <person name="Fuh T."/>
            <person name="Niatou-Singa F.S."/>
            <person name="Gouil Q."/>
            <person name="Baker L."/>
            <person name="Ritchie M.E."/>
            <person name="Jex A.R."/>
            <person name="Gazzola D."/>
            <person name="Li H."/>
            <person name="Toshio Fujiwara R."/>
            <person name="Zhan B."/>
            <person name="Aroian R.V."/>
            <person name="Pafco B."/>
            <person name="Schwarz E.M."/>
        </authorList>
    </citation>
    <scope>NUCLEOTIDE SEQUENCE [LARGE SCALE GENOMIC DNA]</scope>
    <source>
        <strain evidence="2 3">Aroian</strain>
        <tissue evidence="2">Whole animal</tissue>
    </source>
</reference>
<proteinExistence type="predicted"/>
<evidence type="ECO:0000313" key="3">
    <source>
        <dbReference type="Proteomes" id="UP001303046"/>
    </source>
</evidence>
<organism evidence="2 3">
    <name type="scientific">Necator americanus</name>
    <name type="common">Human hookworm</name>
    <dbReference type="NCBI Taxonomy" id="51031"/>
    <lineage>
        <taxon>Eukaryota</taxon>
        <taxon>Metazoa</taxon>
        <taxon>Ecdysozoa</taxon>
        <taxon>Nematoda</taxon>
        <taxon>Chromadorea</taxon>
        <taxon>Rhabditida</taxon>
        <taxon>Rhabditina</taxon>
        <taxon>Rhabditomorpha</taxon>
        <taxon>Strongyloidea</taxon>
        <taxon>Ancylostomatidae</taxon>
        <taxon>Bunostominae</taxon>
        <taxon>Necator</taxon>
    </lineage>
</organism>
<name>A0ABR1E3P7_NECAM</name>
<evidence type="ECO:0000313" key="2">
    <source>
        <dbReference type="EMBL" id="KAK6756341.1"/>
    </source>
</evidence>
<dbReference type="PROSITE" id="PS50878">
    <property type="entry name" value="RT_POL"/>
    <property type="match status" value="1"/>
</dbReference>
<dbReference type="Pfam" id="PF00078">
    <property type="entry name" value="RVT_1"/>
    <property type="match status" value="1"/>
</dbReference>
<evidence type="ECO:0000259" key="1">
    <source>
        <dbReference type="PROSITE" id="PS50878"/>
    </source>
</evidence>
<comment type="caution">
    <text evidence="2">The sequence shown here is derived from an EMBL/GenBank/DDBJ whole genome shotgun (WGS) entry which is preliminary data.</text>
</comment>
<keyword evidence="3" id="KW-1185">Reference proteome</keyword>
<sequence length="103" mass="11889">MVPKLFAAALQWIMQWIMMNNHFLGKKRDTSVDERLLSSLHFAEDIVLFSKSASEAETMLNGLNELGKRIGLRINRKKTQFMTNPYCEDRGVQLEGFQILETP</sequence>
<dbReference type="InterPro" id="IPR000477">
    <property type="entry name" value="RT_dom"/>
</dbReference>
<dbReference type="InterPro" id="IPR043128">
    <property type="entry name" value="Rev_trsase/Diguanyl_cyclase"/>
</dbReference>
<accession>A0ABR1E3P7</accession>
<dbReference type="Proteomes" id="UP001303046">
    <property type="component" value="Unassembled WGS sequence"/>
</dbReference>
<dbReference type="EMBL" id="JAVFWL010000005">
    <property type="protein sequence ID" value="KAK6756341.1"/>
    <property type="molecule type" value="Genomic_DNA"/>
</dbReference>
<feature type="domain" description="Reverse transcriptase" evidence="1">
    <location>
        <begin position="1"/>
        <end position="94"/>
    </location>
</feature>
<dbReference type="Gene3D" id="3.30.70.270">
    <property type="match status" value="1"/>
</dbReference>
<protein>
    <recommendedName>
        <fullName evidence="1">Reverse transcriptase domain-containing protein</fullName>
    </recommendedName>
</protein>
<gene>
    <name evidence="2" type="primary">Necator_chrV.g19425</name>
    <name evidence="2" type="ORF">RB195_014633</name>
</gene>